<reference evidence="3" key="1">
    <citation type="submission" date="2022-03" db="EMBL/GenBank/DDBJ databases">
        <authorList>
            <person name="Martin C."/>
        </authorList>
    </citation>
    <scope>NUCLEOTIDE SEQUENCE</scope>
</reference>
<keyword evidence="2" id="KW-0812">Transmembrane</keyword>
<evidence type="ECO:0000256" key="2">
    <source>
        <dbReference type="SAM" id="Phobius"/>
    </source>
</evidence>
<gene>
    <name evidence="3" type="ORF">OFUS_LOCUS18311</name>
</gene>
<feature type="non-terminal residue" evidence="3">
    <location>
        <position position="158"/>
    </location>
</feature>
<feature type="compositionally biased region" description="Basic and acidic residues" evidence="1">
    <location>
        <begin position="97"/>
        <end position="109"/>
    </location>
</feature>
<sequence>IQKIFGTQRPMGTQLRRYICIYMGRIWKALGYRNGKIPQGNKVSDGDMFNRVGIIDVQFTFFILDCILAQLSIITFVFFSLVKNYKYPVQKQITAPPKDKQQADAKEEDIPSAQNDEPSEDIMKAFNTGSLLKAITKTFGAEYMLAGFFKLLSDASGF</sequence>
<dbReference type="Proteomes" id="UP000749559">
    <property type="component" value="Unassembled WGS sequence"/>
</dbReference>
<keyword evidence="2" id="KW-0472">Membrane</keyword>
<comment type="caution">
    <text evidence="3">The sequence shown here is derived from an EMBL/GenBank/DDBJ whole genome shotgun (WGS) entry which is preliminary data.</text>
</comment>
<dbReference type="AlphaFoldDB" id="A0A8J1UPR3"/>
<evidence type="ECO:0000313" key="4">
    <source>
        <dbReference type="Proteomes" id="UP000749559"/>
    </source>
</evidence>
<feature type="transmembrane region" description="Helical" evidence="2">
    <location>
        <begin position="59"/>
        <end position="82"/>
    </location>
</feature>
<name>A0A8J1UPR3_OWEFU</name>
<evidence type="ECO:0000256" key="1">
    <source>
        <dbReference type="SAM" id="MobiDB-lite"/>
    </source>
</evidence>
<keyword evidence="4" id="KW-1185">Reference proteome</keyword>
<feature type="non-terminal residue" evidence="3">
    <location>
        <position position="1"/>
    </location>
</feature>
<proteinExistence type="predicted"/>
<protein>
    <submittedName>
        <fullName evidence="3">Uncharacterized protein</fullName>
    </submittedName>
</protein>
<dbReference type="EMBL" id="CAIIXF020000009">
    <property type="protein sequence ID" value="CAH1793466.1"/>
    <property type="molecule type" value="Genomic_DNA"/>
</dbReference>
<keyword evidence="2" id="KW-1133">Transmembrane helix</keyword>
<feature type="region of interest" description="Disordered" evidence="1">
    <location>
        <begin position="94"/>
        <end position="118"/>
    </location>
</feature>
<accession>A0A8J1UPR3</accession>
<organism evidence="3 4">
    <name type="scientific">Owenia fusiformis</name>
    <name type="common">Polychaete worm</name>
    <dbReference type="NCBI Taxonomy" id="6347"/>
    <lineage>
        <taxon>Eukaryota</taxon>
        <taxon>Metazoa</taxon>
        <taxon>Spiralia</taxon>
        <taxon>Lophotrochozoa</taxon>
        <taxon>Annelida</taxon>
        <taxon>Polychaeta</taxon>
        <taxon>Sedentaria</taxon>
        <taxon>Canalipalpata</taxon>
        <taxon>Sabellida</taxon>
        <taxon>Oweniida</taxon>
        <taxon>Oweniidae</taxon>
        <taxon>Owenia</taxon>
    </lineage>
</organism>
<evidence type="ECO:0000313" key="3">
    <source>
        <dbReference type="EMBL" id="CAH1793466.1"/>
    </source>
</evidence>